<name>A0AAX6PHC8_HETGA</name>
<feature type="compositionally biased region" description="Polar residues" evidence="1">
    <location>
        <begin position="35"/>
        <end position="50"/>
    </location>
</feature>
<dbReference type="RefSeq" id="XP_004851386.1">
    <property type="nucleotide sequence ID" value="XM_004851329.2"/>
</dbReference>
<gene>
    <name evidence="3" type="primary">LOC101718004</name>
</gene>
<reference evidence="3" key="1">
    <citation type="submission" date="2025-08" db="UniProtKB">
        <authorList>
            <consortium name="RefSeq"/>
        </authorList>
    </citation>
    <scope>IDENTIFICATION</scope>
</reference>
<keyword evidence="2" id="KW-1185">Reference proteome</keyword>
<dbReference type="KEGG" id="hgl:101718004"/>
<feature type="compositionally biased region" description="Low complexity" evidence="1">
    <location>
        <begin position="1"/>
        <end position="12"/>
    </location>
</feature>
<sequence length="207" mass="21206">MQPTQAPSAPQPSKGPQAASTPGNASCPGSPRCRQPTSQEPVLEDTQTLGPNADGASIDPGVQTPAGRPAKSYRAFLGPGQDRSGPRRGSPGCEAHARGSPVPRQDAPHSPPPGVPARAPPTAASSDPHGPASGPHQGPCAALNAAPRPSAHPPAPTLDPLTASPQHLSIALALCIFKGNWPNNLNGCIIHLKILTRIHIILHKIFP</sequence>
<accession>A0AAX6PHC8</accession>
<evidence type="ECO:0000256" key="1">
    <source>
        <dbReference type="SAM" id="MobiDB-lite"/>
    </source>
</evidence>
<proteinExistence type="predicted"/>
<evidence type="ECO:0000313" key="3">
    <source>
        <dbReference type="RefSeq" id="XP_004851386.1"/>
    </source>
</evidence>
<protein>
    <submittedName>
        <fullName evidence="3">Uncharacterized protein LOC101718004 isoform X1</fullName>
    </submittedName>
</protein>
<dbReference type="AlphaFoldDB" id="A0AAX6PHC8"/>
<dbReference type="Proteomes" id="UP000694906">
    <property type="component" value="Unplaced"/>
</dbReference>
<dbReference type="GeneID" id="101718004"/>
<feature type="region of interest" description="Disordered" evidence="1">
    <location>
        <begin position="1"/>
        <end position="160"/>
    </location>
</feature>
<organism evidence="2 3">
    <name type="scientific">Heterocephalus glaber</name>
    <name type="common">Naked mole rat</name>
    <dbReference type="NCBI Taxonomy" id="10181"/>
    <lineage>
        <taxon>Eukaryota</taxon>
        <taxon>Metazoa</taxon>
        <taxon>Chordata</taxon>
        <taxon>Craniata</taxon>
        <taxon>Vertebrata</taxon>
        <taxon>Euteleostomi</taxon>
        <taxon>Mammalia</taxon>
        <taxon>Eutheria</taxon>
        <taxon>Euarchontoglires</taxon>
        <taxon>Glires</taxon>
        <taxon>Rodentia</taxon>
        <taxon>Hystricomorpha</taxon>
        <taxon>Bathyergidae</taxon>
        <taxon>Heterocephalus</taxon>
    </lineage>
</organism>
<feature type="compositionally biased region" description="Pro residues" evidence="1">
    <location>
        <begin position="109"/>
        <end position="119"/>
    </location>
</feature>
<evidence type="ECO:0000313" key="2">
    <source>
        <dbReference type="Proteomes" id="UP000694906"/>
    </source>
</evidence>